<proteinExistence type="predicted"/>
<name>A0A0B6Z2J8_9EUPU</name>
<dbReference type="AlphaFoldDB" id="A0A0B6Z2J8"/>
<reference evidence="1" key="1">
    <citation type="submission" date="2014-12" db="EMBL/GenBank/DDBJ databases">
        <title>Insight into the proteome of Arion vulgaris.</title>
        <authorList>
            <person name="Aradska J."/>
            <person name="Bulat T."/>
            <person name="Smidak R."/>
            <person name="Sarate P."/>
            <person name="Gangsoo J."/>
            <person name="Sialana F."/>
            <person name="Bilban M."/>
            <person name="Lubec G."/>
        </authorList>
    </citation>
    <scope>NUCLEOTIDE SEQUENCE</scope>
    <source>
        <tissue evidence="1">Skin</tissue>
    </source>
</reference>
<protein>
    <submittedName>
        <fullName evidence="1">Uncharacterized protein</fullName>
    </submittedName>
</protein>
<dbReference type="EMBL" id="HACG01015747">
    <property type="protein sequence ID" value="CEK62612.1"/>
    <property type="molecule type" value="Transcribed_RNA"/>
</dbReference>
<evidence type="ECO:0000313" key="1">
    <source>
        <dbReference type="EMBL" id="CEK62612.1"/>
    </source>
</evidence>
<gene>
    <name evidence="1" type="primary">ORF45632</name>
</gene>
<sequence length="134" mass="14854">MMMVMQCQSDVYHKPVICLLLCTDVIPDEISDDVIADNLMADVVISGGVIAVDVVSDVSTADVISEDVVADDVIKDDNVILDYAKSGNDTNEDSTISLLMQIIAQQNKIQLQQDRMQQQLKDLQMSHEKEKQNV</sequence>
<organism evidence="1">
    <name type="scientific">Arion vulgaris</name>
    <dbReference type="NCBI Taxonomy" id="1028688"/>
    <lineage>
        <taxon>Eukaryota</taxon>
        <taxon>Metazoa</taxon>
        <taxon>Spiralia</taxon>
        <taxon>Lophotrochozoa</taxon>
        <taxon>Mollusca</taxon>
        <taxon>Gastropoda</taxon>
        <taxon>Heterobranchia</taxon>
        <taxon>Euthyneura</taxon>
        <taxon>Panpulmonata</taxon>
        <taxon>Eupulmonata</taxon>
        <taxon>Stylommatophora</taxon>
        <taxon>Helicina</taxon>
        <taxon>Arionoidea</taxon>
        <taxon>Arionidae</taxon>
        <taxon>Arion</taxon>
    </lineage>
</organism>
<accession>A0A0B6Z2J8</accession>
<feature type="non-terminal residue" evidence="1">
    <location>
        <position position="134"/>
    </location>
</feature>